<feature type="region of interest" description="Disordered" evidence="5">
    <location>
        <begin position="967"/>
        <end position="1166"/>
    </location>
</feature>
<dbReference type="InterPro" id="IPR003961">
    <property type="entry name" value="FN3_dom"/>
</dbReference>
<dbReference type="CDD" id="cd00063">
    <property type="entry name" value="FN3"/>
    <property type="match status" value="3"/>
</dbReference>
<evidence type="ECO:0000259" key="6">
    <source>
        <dbReference type="PROSITE" id="PS50835"/>
    </source>
</evidence>
<feature type="region of interest" description="Disordered" evidence="5">
    <location>
        <begin position="180"/>
        <end position="245"/>
    </location>
</feature>
<dbReference type="PANTHER" id="PTHR13817">
    <property type="entry name" value="TITIN"/>
    <property type="match status" value="1"/>
</dbReference>
<dbReference type="InterPro" id="IPR007110">
    <property type="entry name" value="Ig-like_dom"/>
</dbReference>
<dbReference type="SUPFAM" id="SSF48726">
    <property type="entry name" value="Immunoglobulin"/>
    <property type="match status" value="2"/>
</dbReference>
<dbReference type="InterPro" id="IPR013098">
    <property type="entry name" value="Ig_I-set"/>
</dbReference>
<evidence type="ECO:0000259" key="7">
    <source>
        <dbReference type="PROSITE" id="PS50853"/>
    </source>
</evidence>
<feature type="region of interest" description="Disordered" evidence="5">
    <location>
        <begin position="268"/>
        <end position="339"/>
    </location>
</feature>
<dbReference type="InterPro" id="IPR036116">
    <property type="entry name" value="FN3_sf"/>
</dbReference>
<feature type="compositionally biased region" description="Low complexity" evidence="5">
    <location>
        <begin position="914"/>
        <end position="926"/>
    </location>
</feature>
<dbReference type="Proteomes" id="UP000694843">
    <property type="component" value="Unplaced"/>
</dbReference>
<keyword evidence="3" id="KW-0677">Repeat</keyword>
<accession>A0A979FIU6</accession>
<feature type="compositionally biased region" description="Basic and acidic residues" evidence="5">
    <location>
        <begin position="927"/>
        <end position="941"/>
    </location>
</feature>
<dbReference type="InterPro" id="IPR003599">
    <property type="entry name" value="Ig_sub"/>
</dbReference>
<dbReference type="PROSITE" id="PS50853">
    <property type="entry name" value="FN3"/>
    <property type="match status" value="3"/>
</dbReference>
<dbReference type="InterPro" id="IPR036179">
    <property type="entry name" value="Ig-like_dom_sf"/>
</dbReference>
<feature type="region of interest" description="Disordered" evidence="5">
    <location>
        <begin position="392"/>
        <end position="425"/>
    </location>
</feature>
<dbReference type="Pfam" id="PF07679">
    <property type="entry name" value="I-set"/>
    <property type="match status" value="2"/>
</dbReference>
<proteinExistence type="predicted"/>
<keyword evidence="8" id="KW-1185">Reference proteome</keyword>
<dbReference type="GO" id="GO:0045214">
    <property type="term" value="P:sarcomere organization"/>
    <property type="evidence" value="ECO:0007669"/>
    <property type="project" value="TreeGrafter"/>
</dbReference>
<feature type="compositionally biased region" description="Basic and acidic residues" evidence="5">
    <location>
        <begin position="392"/>
        <end position="402"/>
    </location>
</feature>
<dbReference type="KEGG" id="hazt:108682033"/>
<feature type="compositionally biased region" description="Polar residues" evidence="5">
    <location>
        <begin position="1129"/>
        <end position="1138"/>
    </location>
</feature>
<dbReference type="PANTHER" id="PTHR13817:SF167">
    <property type="entry name" value="MYOMESIN AND MYOSIN BINDING PROTEIN"/>
    <property type="match status" value="1"/>
</dbReference>
<evidence type="ECO:0000313" key="9">
    <source>
        <dbReference type="RefSeq" id="XP_047736472.1"/>
    </source>
</evidence>
<dbReference type="InterPro" id="IPR013783">
    <property type="entry name" value="Ig-like_fold"/>
</dbReference>
<feature type="domain" description="Fibronectin type-III" evidence="7">
    <location>
        <begin position="787"/>
        <end position="880"/>
    </location>
</feature>
<dbReference type="PRINTS" id="PR00014">
    <property type="entry name" value="FNTYPEIII"/>
</dbReference>
<dbReference type="SMART" id="SM00060">
    <property type="entry name" value="FN3"/>
    <property type="match status" value="3"/>
</dbReference>
<evidence type="ECO:0000256" key="3">
    <source>
        <dbReference type="ARBA" id="ARBA00022737"/>
    </source>
</evidence>
<evidence type="ECO:0000256" key="5">
    <source>
        <dbReference type="SAM" id="MobiDB-lite"/>
    </source>
</evidence>
<feature type="region of interest" description="Disordered" evidence="5">
    <location>
        <begin position="464"/>
        <end position="495"/>
    </location>
</feature>
<dbReference type="InterPro" id="IPR050964">
    <property type="entry name" value="Striated_Muscle_Regulatory"/>
</dbReference>
<keyword evidence="2" id="KW-0963">Cytoplasm</keyword>
<dbReference type="GO" id="GO:0031430">
    <property type="term" value="C:M band"/>
    <property type="evidence" value="ECO:0007669"/>
    <property type="project" value="TreeGrafter"/>
</dbReference>
<dbReference type="RefSeq" id="XP_047736472.1">
    <property type="nucleotide sequence ID" value="XM_047880516.1"/>
</dbReference>
<protein>
    <submittedName>
        <fullName evidence="9">Titin</fullName>
    </submittedName>
</protein>
<evidence type="ECO:0000256" key="2">
    <source>
        <dbReference type="ARBA" id="ARBA00022490"/>
    </source>
</evidence>
<feature type="compositionally biased region" description="Polar residues" evidence="5">
    <location>
        <begin position="988"/>
        <end position="1002"/>
    </location>
</feature>
<evidence type="ECO:0000313" key="8">
    <source>
        <dbReference type="Proteomes" id="UP000694843"/>
    </source>
</evidence>
<feature type="compositionally biased region" description="Polar residues" evidence="5">
    <location>
        <begin position="1040"/>
        <end position="1054"/>
    </location>
</feature>
<dbReference type="SUPFAM" id="SSF49265">
    <property type="entry name" value="Fibronectin type III"/>
    <property type="match status" value="2"/>
</dbReference>
<feature type="domain" description="Fibronectin type-III" evidence="7">
    <location>
        <begin position="12"/>
        <end position="108"/>
    </location>
</feature>
<organism evidence="8 9">
    <name type="scientific">Hyalella azteca</name>
    <name type="common">Amphipod</name>
    <dbReference type="NCBI Taxonomy" id="294128"/>
    <lineage>
        <taxon>Eukaryota</taxon>
        <taxon>Metazoa</taxon>
        <taxon>Ecdysozoa</taxon>
        <taxon>Arthropoda</taxon>
        <taxon>Crustacea</taxon>
        <taxon>Multicrustacea</taxon>
        <taxon>Malacostraca</taxon>
        <taxon>Eumalacostraca</taxon>
        <taxon>Peracarida</taxon>
        <taxon>Amphipoda</taxon>
        <taxon>Senticaudata</taxon>
        <taxon>Talitrida</taxon>
        <taxon>Talitroidea</taxon>
        <taxon>Hyalellidae</taxon>
        <taxon>Hyalella</taxon>
    </lineage>
</organism>
<dbReference type="Pfam" id="PF00041">
    <property type="entry name" value="fn3"/>
    <property type="match status" value="3"/>
</dbReference>
<reference evidence="9" key="1">
    <citation type="submission" date="2025-08" db="UniProtKB">
        <authorList>
            <consortium name="RefSeq"/>
        </authorList>
    </citation>
    <scope>IDENTIFICATION</scope>
    <source>
        <tissue evidence="9">Whole organism</tissue>
    </source>
</reference>
<evidence type="ECO:0000256" key="4">
    <source>
        <dbReference type="ARBA" id="ARBA00023319"/>
    </source>
</evidence>
<dbReference type="Gene3D" id="2.60.40.10">
    <property type="entry name" value="Immunoglobulins"/>
    <property type="match status" value="5"/>
</dbReference>
<dbReference type="GeneID" id="108682033"/>
<sequence length="1293" mass="140954">MDNYVVDEPGVPCGPLFLTEVCDTAIRLTWRPPDAGGGGGLVCYGVEARLIDKVDIKKTRVTVDARTTTLLLTGLVAGAVYSFRVRAATKTGPGPALVSHTPVRMSSRRGKLQAHRLCYALRCSFFFSVCSSAALRASVSCYVWVTAAMGNKQAHDLSHDEKQRLKFEKDKEKALAKLEKERVKQEKKEHKKKKKKGIRSDATVAGDEASDAVSEAGSQWSERSVGSAPGSWYHSASEPSSKRSSVYLHASPGPGYYQHDCWYAGYEDTSSEKSSSTSKPASRASSVRDTPNLRAASLERYPLGIPTAEPIEPMHRNASLDFSESIKRTKKPTTKAQTDEAAAIVASRYDENIRASKEYLEKMGSGRQSKTNLPLFVEQINVNDQAASDSWEVKGAKRKADSVDQESLRSSYHTADDGSSLGGEYKRRSVEGSSVAGSIYYSADEGGSYGGSIYYSATSGSEVEERARAMDEDLGADRPSPPGRPEAVDRDTGGTGRLAYLRAENDALLLRWTEPADDGGSLVTGYIIEKCEGEGDQWVRVNLVPVRETEYAVAHLQGGRDYRFRVCAENVAGTSDPSPLSDVVTVALDSEASEPHFLRELRNVTAICGNRVEFTVAVVGSPRPDVTWYKDGFEIYDTKRFEFYESPGNHFTLALKEARLADEGDIRVRAANRAGASSSQAILRVQAPPVISLPPQYEQGLIFDTDELIRLRVPYVGKPQPTASWTHNGNKIPMNDKFSSDVSEKFATLKLSSGCRADKGLYQLTLENPHGSAQASFFITVTDRPGPPSRPLVAELSGNSVTLRWDPPADDGGCRVSAYILEYFRVGWDVWLKAMTSRITWAQLNDLIVGSDYKFRVKAENAYGMSDASPESDVVHVEESRTPGSSSFEFDTYKSTSAAGSSLPQDRATALLKGESSTSGGSSETGSFEKTRMAERKRMALEPDSVEAQEYRKSFEAEYNRSFEVTSHDSIGDLDPPTLKLHPALNRGQVSSDADGSQSSFDTELPTLREQDRPSFDLPEEDSFLLEKQKFYEEEEEARQASSSVFQAELSTESDVPPPPKRAPRRGGRSPALPPSNTGSQDSEGQPQPLPTPPPRLRRSGSRASTISDSEDQPQPLPTPPPRLRRSGSRASTISENSLYAIEETEGLTPLAPPRLKRPSSRTSSRSDINLGLLCGEQNSVIIWLVKGSITKRVVLRTLASASRIGSFNLCVHFESLDLYECLENLNQSGAGTEAVAEEGSSMVAPPRKRRLGGSTSSLDAACAADDVARTQSNAPSPQHVGDIEQLFGGLAH</sequence>
<keyword evidence="4" id="KW-0393">Immunoglobulin domain</keyword>
<feature type="domain" description="Ig-like" evidence="6">
    <location>
        <begin position="595"/>
        <end position="684"/>
    </location>
</feature>
<gene>
    <name evidence="9" type="primary">LOC108682033</name>
</gene>
<dbReference type="SMART" id="SM00409">
    <property type="entry name" value="IG"/>
    <property type="match status" value="2"/>
</dbReference>
<dbReference type="PROSITE" id="PS50835">
    <property type="entry name" value="IG_LIKE"/>
    <property type="match status" value="1"/>
</dbReference>
<feature type="compositionally biased region" description="Low complexity" evidence="5">
    <location>
        <begin position="272"/>
        <end position="285"/>
    </location>
</feature>
<feature type="domain" description="Fibronectin type-III" evidence="7">
    <location>
        <begin position="481"/>
        <end position="589"/>
    </location>
</feature>
<feature type="region of interest" description="Disordered" evidence="5">
    <location>
        <begin position="866"/>
        <end position="890"/>
    </location>
</feature>
<feature type="region of interest" description="Disordered" evidence="5">
    <location>
        <begin position="911"/>
        <end position="945"/>
    </location>
</feature>
<name>A0A979FIU6_HYAAZ</name>
<dbReference type="OrthoDB" id="6107607at2759"/>
<comment type="subcellular location">
    <subcellularLocation>
        <location evidence="1">Cytoplasm</location>
    </subcellularLocation>
</comment>
<evidence type="ECO:0000256" key="1">
    <source>
        <dbReference type="ARBA" id="ARBA00004496"/>
    </source>
</evidence>
<dbReference type="FunFam" id="2.60.40.10:FF:000031">
    <property type="entry name" value="Myosin-binding protein C, slow type"/>
    <property type="match status" value="1"/>
</dbReference>
<dbReference type="FunFam" id="2.60.40.10:FF:000425">
    <property type="entry name" value="Myosin light chain kinase"/>
    <property type="match status" value="1"/>
</dbReference>